<comment type="caution">
    <text evidence="2">The sequence shown here is derived from an EMBL/GenBank/DDBJ whole genome shotgun (WGS) entry which is preliminary data.</text>
</comment>
<evidence type="ECO:0000313" key="3">
    <source>
        <dbReference type="Proteomes" id="UP001367508"/>
    </source>
</evidence>
<proteinExistence type="predicted"/>
<reference evidence="2 3" key="1">
    <citation type="submission" date="2024-01" db="EMBL/GenBank/DDBJ databases">
        <title>The genomes of 5 underutilized Papilionoideae crops provide insights into root nodulation and disease resistanc.</title>
        <authorList>
            <person name="Jiang F."/>
        </authorList>
    </citation>
    <scope>NUCLEOTIDE SEQUENCE [LARGE SCALE GENOMIC DNA]</scope>
    <source>
        <strain evidence="2">LVBAO_FW01</strain>
        <tissue evidence="2">Leaves</tissue>
    </source>
</reference>
<organism evidence="2 3">
    <name type="scientific">Canavalia gladiata</name>
    <name type="common">Sword bean</name>
    <name type="synonym">Dolichos gladiatus</name>
    <dbReference type="NCBI Taxonomy" id="3824"/>
    <lineage>
        <taxon>Eukaryota</taxon>
        <taxon>Viridiplantae</taxon>
        <taxon>Streptophyta</taxon>
        <taxon>Embryophyta</taxon>
        <taxon>Tracheophyta</taxon>
        <taxon>Spermatophyta</taxon>
        <taxon>Magnoliopsida</taxon>
        <taxon>eudicotyledons</taxon>
        <taxon>Gunneridae</taxon>
        <taxon>Pentapetalae</taxon>
        <taxon>rosids</taxon>
        <taxon>fabids</taxon>
        <taxon>Fabales</taxon>
        <taxon>Fabaceae</taxon>
        <taxon>Papilionoideae</taxon>
        <taxon>50 kb inversion clade</taxon>
        <taxon>NPAAA clade</taxon>
        <taxon>indigoferoid/millettioid clade</taxon>
        <taxon>Phaseoleae</taxon>
        <taxon>Canavalia</taxon>
    </lineage>
</organism>
<feature type="compositionally biased region" description="Basic and acidic residues" evidence="1">
    <location>
        <begin position="1"/>
        <end position="11"/>
    </location>
</feature>
<dbReference type="AlphaFoldDB" id="A0AAN9N0E9"/>
<evidence type="ECO:0000256" key="1">
    <source>
        <dbReference type="SAM" id="MobiDB-lite"/>
    </source>
</evidence>
<name>A0AAN9N0E9_CANGL</name>
<dbReference type="EMBL" id="JAYMYQ010000001">
    <property type="protein sequence ID" value="KAK7363311.1"/>
    <property type="molecule type" value="Genomic_DNA"/>
</dbReference>
<gene>
    <name evidence="2" type="ORF">VNO77_05447</name>
</gene>
<accession>A0AAN9N0E9</accession>
<protein>
    <submittedName>
        <fullName evidence="2">Uncharacterized protein</fullName>
    </submittedName>
</protein>
<evidence type="ECO:0000313" key="2">
    <source>
        <dbReference type="EMBL" id="KAK7363311.1"/>
    </source>
</evidence>
<keyword evidence="3" id="KW-1185">Reference proteome</keyword>
<sequence length="68" mass="7845">MNRDKSIDKAMKQRPRRRGHQRQRNNGARSGTSSHHSMVFGLCRFLLGVILLSLALFQRVFTSTLVYV</sequence>
<feature type="region of interest" description="Disordered" evidence="1">
    <location>
        <begin position="1"/>
        <end position="35"/>
    </location>
</feature>
<feature type="compositionally biased region" description="Basic residues" evidence="1">
    <location>
        <begin position="12"/>
        <end position="23"/>
    </location>
</feature>
<dbReference type="Proteomes" id="UP001367508">
    <property type="component" value="Unassembled WGS sequence"/>
</dbReference>